<evidence type="ECO:0000313" key="1">
    <source>
        <dbReference type="EMBL" id="WNZ23630.1"/>
    </source>
</evidence>
<name>A0AA96WFG0_9CYAN</name>
<dbReference type="AlphaFoldDB" id="A0AA96WFG0"/>
<proteinExistence type="predicted"/>
<accession>A0AA96WFG0</accession>
<reference evidence="1" key="1">
    <citation type="submission" date="2020-05" db="EMBL/GenBank/DDBJ databases">
        <authorList>
            <person name="Zhu T."/>
            <person name="Keshari N."/>
            <person name="Lu X."/>
        </authorList>
    </citation>
    <scope>NUCLEOTIDE SEQUENCE</scope>
    <source>
        <strain evidence="1">NK1-12</strain>
    </source>
</reference>
<evidence type="ECO:0008006" key="2">
    <source>
        <dbReference type="Google" id="ProtNLM"/>
    </source>
</evidence>
<dbReference type="RefSeq" id="WP_316435341.1">
    <property type="nucleotide sequence ID" value="NZ_CP053586.1"/>
</dbReference>
<dbReference type="EMBL" id="CP053586">
    <property type="protein sequence ID" value="WNZ23630.1"/>
    <property type="molecule type" value="Genomic_DNA"/>
</dbReference>
<protein>
    <recommendedName>
        <fullName evidence="2">Baseplate protein J-like domain-containing protein</fullName>
    </recommendedName>
</protein>
<sequence length="330" mass="37269">MPLQLPNLDDRTYDDLVAEAFSQIPTYAPNWTDRNPSDPGITLIELFAYLTEMLLYRQNQITPELMGTFLKLINGPEWETTQVTQYGIDWVKQPDILQQAVQQAVQRLRSPYRVVTNQDFEALAIAAAPDAIARAHCLPRRNLELANPATRAVDQPGHVSVIVVPRHTPYQPNSDLNQTVWQTLESRRLLTTQVHVVNPYYLDVGVRLTLVLQRDAQEDETRQRAEQALQAFFDPLTGGSQKTGWPFGRSVYISEIYALLDQVLGVDYVTPTNGQDELIVADTQRLVYSSTTPRQLIAVTLFPEELINAPNIDLHTITVQSPIQPLFPQG</sequence>
<organism evidence="1">
    <name type="scientific">Leptolyngbya sp. NK1-12</name>
    <dbReference type="NCBI Taxonomy" id="2547451"/>
    <lineage>
        <taxon>Bacteria</taxon>
        <taxon>Bacillati</taxon>
        <taxon>Cyanobacteriota</taxon>
        <taxon>Cyanophyceae</taxon>
        <taxon>Leptolyngbyales</taxon>
        <taxon>Leptolyngbyaceae</taxon>
        <taxon>Leptolyngbya group</taxon>
        <taxon>Leptolyngbya</taxon>
    </lineage>
</organism>
<gene>
    <name evidence="1" type="ORF">HJG54_12715</name>
</gene>